<dbReference type="InterPro" id="IPR008138">
    <property type="entry name" value="SapB_2"/>
</dbReference>
<evidence type="ECO:0000256" key="4">
    <source>
        <dbReference type="ARBA" id="ARBA00022801"/>
    </source>
</evidence>
<keyword evidence="5" id="KW-0865">Zymogen</keyword>
<keyword evidence="4 9" id="KW-0378">Hydrolase</keyword>
<dbReference type="AlphaFoldDB" id="A0A833UHP4"/>
<evidence type="ECO:0000259" key="10">
    <source>
        <dbReference type="PROSITE" id="PS50015"/>
    </source>
</evidence>
<evidence type="ECO:0000256" key="7">
    <source>
        <dbReference type="ARBA" id="ARBA00023180"/>
    </source>
</evidence>
<dbReference type="InterPro" id="IPR033121">
    <property type="entry name" value="PEPTIDASE_A1"/>
</dbReference>
<dbReference type="PRINTS" id="PR00792">
    <property type="entry name" value="PEPSIN"/>
</dbReference>
<dbReference type="SUPFAM" id="SSF47862">
    <property type="entry name" value="Saposin"/>
    <property type="match status" value="1"/>
</dbReference>
<keyword evidence="7" id="KW-0325">Glycoprotein</keyword>
<evidence type="ECO:0000256" key="5">
    <source>
        <dbReference type="ARBA" id="ARBA00023145"/>
    </source>
</evidence>
<dbReference type="PROSITE" id="PS00141">
    <property type="entry name" value="ASP_PROTEASE"/>
    <property type="match status" value="1"/>
</dbReference>
<dbReference type="FunFam" id="2.40.70.10:FF:000115">
    <property type="entry name" value="Lysosomal aspartic protease"/>
    <property type="match status" value="1"/>
</dbReference>
<dbReference type="Gramene" id="Jr12_09510_p1">
    <property type="protein sequence ID" value="cds.Jr12_09510_p1"/>
    <property type="gene ID" value="Jr12_09510"/>
</dbReference>
<evidence type="ECO:0000256" key="2">
    <source>
        <dbReference type="ARBA" id="ARBA00022670"/>
    </source>
</evidence>
<evidence type="ECO:0000256" key="1">
    <source>
        <dbReference type="ARBA" id="ARBA00007447"/>
    </source>
</evidence>
<dbReference type="Pfam" id="PF03489">
    <property type="entry name" value="SapB_2"/>
    <property type="match status" value="1"/>
</dbReference>
<dbReference type="GO" id="GO:0006629">
    <property type="term" value="P:lipid metabolic process"/>
    <property type="evidence" value="ECO:0007669"/>
    <property type="project" value="InterPro"/>
</dbReference>
<dbReference type="Gene3D" id="1.10.225.10">
    <property type="entry name" value="Saposin-like"/>
    <property type="match status" value="1"/>
</dbReference>
<feature type="active site" evidence="8">
    <location>
        <position position="315"/>
    </location>
</feature>
<dbReference type="InterPro" id="IPR021109">
    <property type="entry name" value="Peptidase_aspartic_dom_sf"/>
</dbReference>
<organism evidence="12 13">
    <name type="scientific">Juglans regia</name>
    <name type="common">English walnut</name>
    <dbReference type="NCBI Taxonomy" id="51240"/>
    <lineage>
        <taxon>Eukaryota</taxon>
        <taxon>Viridiplantae</taxon>
        <taxon>Streptophyta</taxon>
        <taxon>Embryophyta</taxon>
        <taxon>Tracheophyta</taxon>
        <taxon>Spermatophyta</taxon>
        <taxon>Magnoliopsida</taxon>
        <taxon>eudicotyledons</taxon>
        <taxon>Gunneridae</taxon>
        <taxon>Pentapetalae</taxon>
        <taxon>rosids</taxon>
        <taxon>fabids</taxon>
        <taxon>Fagales</taxon>
        <taxon>Juglandaceae</taxon>
        <taxon>Juglans</taxon>
    </lineage>
</organism>
<dbReference type="Pfam" id="PF05184">
    <property type="entry name" value="SapB_1"/>
    <property type="match status" value="1"/>
</dbReference>
<protein>
    <recommendedName>
        <fullName evidence="14">Aspartic proteinase-like</fullName>
    </recommendedName>
</protein>
<dbReference type="PANTHER" id="PTHR47966:SF3">
    <property type="entry name" value="ASPARTIC PROTEINASE-LIKE"/>
    <property type="match status" value="1"/>
</dbReference>
<feature type="domain" description="Saposin B-type" evidence="10">
    <location>
        <begin position="340"/>
        <end position="380"/>
    </location>
</feature>
<dbReference type="InterPro" id="IPR001969">
    <property type="entry name" value="Aspartic_peptidase_AS"/>
</dbReference>
<evidence type="ECO:0000256" key="6">
    <source>
        <dbReference type="ARBA" id="ARBA00023157"/>
    </source>
</evidence>
<reference evidence="12" key="1">
    <citation type="submission" date="2015-10" db="EMBL/GenBank/DDBJ databases">
        <authorList>
            <person name="Martinez-Garcia P.J."/>
            <person name="Crepeau M.W."/>
            <person name="Puiu D."/>
            <person name="Gonzalez-Ibeas D."/>
            <person name="Whalen J."/>
            <person name="Stevens K."/>
            <person name="Paul R."/>
            <person name="Butterfield T."/>
            <person name="Britton M."/>
            <person name="Reagan R."/>
            <person name="Chakraborty S."/>
            <person name="Walawage S.L."/>
            <person name="Vasquez-Gross H.A."/>
            <person name="Cardeno C."/>
            <person name="Famula R."/>
            <person name="Pratt K."/>
            <person name="Kuruganti S."/>
            <person name="Aradhya M.K."/>
            <person name="Leslie C.A."/>
            <person name="Dandekar A.M."/>
            <person name="Salzberg S.L."/>
            <person name="Wegrzyn J.L."/>
            <person name="Langley C.H."/>
            <person name="Neale D.B."/>
        </authorList>
    </citation>
    <scope>NUCLEOTIDE SEQUENCE</scope>
    <source>
        <tissue evidence="12">Leaves</tissue>
    </source>
</reference>
<dbReference type="GO" id="GO:0006508">
    <property type="term" value="P:proteolysis"/>
    <property type="evidence" value="ECO:0007669"/>
    <property type="project" value="UniProtKB-KW"/>
</dbReference>
<feature type="domain" description="Saposin B-type" evidence="10">
    <location>
        <begin position="405"/>
        <end position="446"/>
    </location>
</feature>
<dbReference type="PROSITE" id="PS51767">
    <property type="entry name" value="PEPTIDASE_A1"/>
    <property type="match status" value="1"/>
</dbReference>
<dbReference type="InterPro" id="IPR007856">
    <property type="entry name" value="SapB_1"/>
</dbReference>
<dbReference type="Pfam" id="PF00026">
    <property type="entry name" value="Asp"/>
    <property type="match status" value="1"/>
</dbReference>
<evidence type="ECO:0008006" key="14">
    <source>
        <dbReference type="Google" id="ProtNLM"/>
    </source>
</evidence>
<dbReference type="Gene3D" id="2.40.70.10">
    <property type="entry name" value="Acid Proteases"/>
    <property type="match status" value="2"/>
</dbReference>
<feature type="non-terminal residue" evidence="12">
    <location>
        <position position="535"/>
    </location>
</feature>
<dbReference type="PANTHER" id="PTHR47966">
    <property type="entry name" value="BETA-SITE APP-CLEAVING ENZYME, ISOFORM A-RELATED"/>
    <property type="match status" value="1"/>
</dbReference>
<sequence length="535" mass="59140">SVEKPTHLCFFPPHPPSLLEVTLSWIFRTMAIKFLTVLCILASICSLAIPSSSNGLVRIPLKKERLNLNNIKAARITGKQGKYATHSDLHNLGGSATDVVSLKNCLDAQYYGEIGIGSPPQKFNVIFDTGSSNLWVPSSYHNLLMDSFVHSRYNACQSSTHMEIGKNCNIHYGFGSISGLLSKDNVQVGDLAVKDQVLIEATNERGVPRVQTKFDGILGLGFPENSAGNAMPVWHNMVEQGLLSQKIFSLWLNQHPEKTEGGEIIFGGVDHKHFKGEHTYVPVTQKGHWQIGLEDFLIANHSTGLCVVGCAAIMDSGTSFIAGPKAMVAKINHAMGAKRFKSMECKKVLSQYGDMMWNLLLSGLQPDKVCSSIGLCYNNGSRHVLSKIIETKVLHKSGKGLAIREDLQCAACEMTAIWIQTLLRQNKTKVKIFEYLNKLCDNLNPVGESAVNCDNIRNMPHISFILGNRSFHLTPEQYVLKVIQGFSSFCISGFIPLDSRPPRRDPLWILGGIFMEAYHTVFDFGYHRVGFAEAA</sequence>
<dbReference type="InterPro" id="IPR001461">
    <property type="entry name" value="Aspartic_peptidase_A1"/>
</dbReference>
<dbReference type="InterPro" id="IPR011001">
    <property type="entry name" value="Saposin-like"/>
</dbReference>
<proteinExistence type="inferred from homology"/>
<reference evidence="12" key="2">
    <citation type="submission" date="2020-03" db="EMBL/GenBank/DDBJ databases">
        <title>Walnut 2.0.</title>
        <authorList>
            <person name="Marrano A."/>
            <person name="Britton M."/>
            <person name="Zimin A.V."/>
            <person name="Zaini P.A."/>
            <person name="Workman R."/>
            <person name="Puiu D."/>
            <person name="Bianco L."/>
            <person name="Allen B.J."/>
            <person name="Troggio M."/>
            <person name="Leslie C.A."/>
            <person name="Timp W."/>
            <person name="Dendekar A."/>
            <person name="Salzberg S.L."/>
            <person name="Neale D.B."/>
        </authorList>
    </citation>
    <scope>NUCLEOTIDE SEQUENCE</scope>
    <source>
        <tissue evidence="12">Leaves</tissue>
    </source>
</reference>
<dbReference type="Proteomes" id="UP000619265">
    <property type="component" value="Unassembled WGS sequence"/>
</dbReference>
<comment type="caution">
    <text evidence="12">The sequence shown here is derived from an EMBL/GenBank/DDBJ whole genome shotgun (WGS) entry which is preliminary data.</text>
</comment>
<keyword evidence="2 9" id="KW-0645">Protease</keyword>
<keyword evidence="3 9" id="KW-0064">Aspartyl protease</keyword>
<evidence type="ECO:0000256" key="3">
    <source>
        <dbReference type="ARBA" id="ARBA00022750"/>
    </source>
</evidence>
<evidence type="ECO:0000259" key="11">
    <source>
        <dbReference type="PROSITE" id="PS51767"/>
    </source>
</evidence>
<comment type="similarity">
    <text evidence="1 9">Belongs to the peptidase A1 family.</text>
</comment>
<dbReference type="SUPFAM" id="SSF50630">
    <property type="entry name" value="Acid proteases"/>
    <property type="match status" value="1"/>
</dbReference>
<dbReference type="GO" id="GO:0004190">
    <property type="term" value="F:aspartic-type endopeptidase activity"/>
    <property type="evidence" value="ECO:0007669"/>
    <property type="project" value="UniProtKB-KW"/>
</dbReference>
<feature type="active site" evidence="8">
    <location>
        <position position="128"/>
    </location>
</feature>
<gene>
    <name evidence="12" type="ORF">F2P56_027202</name>
</gene>
<dbReference type="InterPro" id="IPR008139">
    <property type="entry name" value="SaposinB_dom"/>
</dbReference>
<dbReference type="PROSITE" id="PS50015">
    <property type="entry name" value="SAP_B"/>
    <property type="match status" value="2"/>
</dbReference>
<dbReference type="EMBL" id="LIHL02000012">
    <property type="protein sequence ID" value="KAF5452174.1"/>
    <property type="molecule type" value="Genomic_DNA"/>
</dbReference>
<accession>A0A833UHP4</accession>
<evidence type="ECO:0000313" key="13">
    <source>
        <dbReference type="Proteomes" id="UP000619265"/>
    </source>
</evidence>
<evidence type="ECO:0000256" key="8">
    <source>
        <dbReference type="PIRSR" id="PIRSR601461-1"/>
    </source>
</evidence>
<feature type="domain" description="Peptidase A1" evidence="11">
    <location>
        <begin position="110"/>
        <end position="532"/>
    </location>
</feature>
<keyword evidence="6" id="KW-1015">Disulfide bond</keyword>
<name>A0A833UHP4_JUGRE</name>
<evidence type="ECO:0000256" key="9">
    <source>
        <dbReference type="RuleBase" id="RU000454"/>
    </source>
</evidence>
<evidence type="ECO:0000313" key="12">
    <source>
        <dbReference type="EMBL" id="KAF5452174.1"/>
    </source>
</evidence>